<keyword evidence="2" id="KW-1185">Reference proteome</keyword>
<dbReference type="Proteomes" id="UP001589609">
    <property type="component" value="Unassembled WGS sequence"/>
</dbReference>
<protein>
    <submittedName>
        <fullName evidence="1">Uncharacterized protein</fullName>
    </submittedName>
</protein>
<organism evidence="1 2">
    <name type="scientific">Ectobacillus funiculus</name>
    <dbReference type="NCBI Taxonomy" id="137993"/>
    <lineage>
        <taxon>Bacteria</taxon>
        <taxon>Bacillati</taxon>
        <taxon>Bacillota</taxon>
        <taxon>Bacilli</taxon>
        <taxon>Bacillales</taxon>
        <taxon>Bacillaceae</taxon>
        <taxon>Ectobacillus</taxon>
    </lineage>
</organism>
<evidence type="ECO:0000313" key="1">
    <source>
        <dbReference type="EMBL" id="MFB9762489.1"/>
    </source>
</evidence>
<sequence length="475" mass="55888">MKLFPIKYGKKRFQLAEKITQEVAEAYFLSQGCELRDTYKNSKTKMQYICVCGTPDEKDFTHFKRGQRCENCAKKKIRDAKRLDPKEVEEYFREQNCIMLSPFIDVHTPIEYVCSCGNTDIKDFTHFKRGQRCKECAKLKKRRARQNNPQEVVAYFESQGCVLLDEYESYHKRMAYICVCEKEDMISYSNFKQGKRCKSCGDKKKADHFRLNPEYVKAFFQEQGCKLLSPYVNSKSILWFKCSCGRIHTTRWKHFKIIKQCKECSWEQIANDRRFDIEYVSSIFEAEDCLLLSTHYEGAHEPLDYQCSCGNKSVISLANFEAGKRCGCQVRRGEDHPGWTGLTTLKNFLRTSVKKWRQESREVANYTCAITGERGGRIQVHHLYPFHRMVVDIVEKLGIEIHETIGKYTLEELLSIEVAFLEYHNSFGLGVCLTKEVHDEFHDKYGRIDFTPEQFYEFYQERTGNPFFHQKLKVI</sequence>
<evidence type="ECO:0000313" key="2">
    <source>
        <dbReference type="Proteomes" id="UP001589609"/>
    </source>
</evidence>
<reference evidence="1 2" key="1">
    <citation type="submission" date="2024-09" db="EMBL/GenBank/DDBJ databases">
        <authorList>
            <person name="Sun Q."/>
            <person name="Mori K."/>
        </authorList>
    </citation>
    <scope>NUCLEOTIDE SEQUENCE [LARGE SCALE GENOMIC DNA]</scope>
    <source>
        <strain evidence="1 2">JCM 11201</strain>
    </source>
</reference>
<comment type="caution">
    <text evidence="1">The sequence shown here is derived from an EMBL/GenBank/DDBJ whole genome shotgun (WGS) entry which is preliminary data.</text>
</comment>
<proteinExistence type="predicted"/>
<dbReference type="EMBL" id="JBHMAF010000197">
    <property type="protein sequence ID" value="MFB9762489.1"/>
    <property type="molecule type" value="Genomic_DNA"/>
</dbReference>
<accession>A0ABV5WPD9</accession>
<name>A0ABV5WPD9_9BACI</name>
<gene>
    <name evidence="1" type="ORF">ACFFMS_30130</name>
</gene>